<reference evidence="2 4" key="1">
    <citation type="journal article" date="2019" name="Sci. Rep.">
        <title>Orb-weaving spider Araneus ventricosus genome elucidates the spidroin gene catalogue.</title>
        <authorList>
            <person name="Kono N."/>
            <person name="Nakamura H."/>
            <person name="Ohtoshi R."/>
            <person name="Moran D.A.P."/>
            <person name="Shinohara A."/>
            <person name="Yoshida Y."/>
            <person name="Fujiwara M."/>
            <person name="Mori M."/>
            <person name="Tomita M."/>
            <person name="Arakawa K."/>
        </authorList>
    </citation>
    <scope>NUCLEOTIDE SEQUENCE [LARGE SCALE GENOMIC DNA]</scope>
</reference>
<gene>
    <name evidence="3" type="ORF">AVEN_114922_1</name>
    <name evidence="2" type="ORF">AVEN_62355_1</name>
</gene>
<evidence type="ECO:0000313" key="4">
    <source>
        <dbReference type="Proteomes" id="UP000499080"/>
    </source>
</evidence>
<feature type="compositionally biased region" description="Basic and acidic residues" evidence="1">
    <location>
        <begin position="27"/>
        <end position="42"/>
    </location>
</feature>
<sequence>DDAYFWKHRNIKKLGIPKSRDKKTSRRERQEKAFVVSEEMKSNWKGRGSRRKKSPASSNRPSYKTARLVEKKQQVIGDEKPISIFSPRYFAAVFCSSRMGLLRCRMEGGNENCRGTCPPV</sequence>
<feature type="region of interest" description="Disordered" evidence="1">
    <location>
        <begin position="15"/>
        <end position="70"/>
    </location>
</feature>
<organism evidence="2 4">
    <name type="scientific">Araneus ventricosus</name>
    <name type="common">Orbweaver spider</name>
    <name type="synonym">Epeira ventricosa</name>
    <dbReference type="NCBI Taxonomy" id="182803"/>
    <lineage>
        <taxon>Eukaryota</taxon>
        <taxon>Metazoa</taxon>
        <taxon>Ecdysozoa</taxon>
        <taxon>Arthropoda</taxon>
        <taxon>Chelicerata</taxon>
        <taxon>Arachnida</taxon>
        <taxon>Araneae</taxon>
        <taxon>Araneomorphae</taxon>
        <taxon>Entelegynae</taxon>
        <taxon>Araneoidea</taxon>
        <taxon>Araneidae</taxon>
        <taxon>Araneus</taxon>
    </lineage>
</organism>
<proteinExistence type="predicted"/>
<dbReference type="EMBL" id="BGPR01120988">
    <property type="protein sequence ID" value="GBN20230.1"/>
    <property type="molecule type" value="Genomic_DNA"/>
</dbReference>
<evidence type="ECO:0000313" key="2">
    <source>
        <dbReference type="EMBL" id="GBN20212.1"/>
    </source>
</evidence>
<evidence type="ECO:0000313" key="3">
    <source>
        <dbReference type="EMBL" id="GBN20230.1"/>
    </source>
</evidence>
<dbReference type="Proteomes" id="UP000499080">
    <property type="component" value="Unassembled WGS sequence"/>
</dbReference>
<feature type="non-terminal residue" evidence="2">
    <location>
        <position position="1"/>
    </location>
</feature>
<dbReference type="EMBL" id="BGPR01120983">
    <property type="protein sequence ID" value="GBN20212.1"/>
    <property type="molecule type" value="Genomic_DNA"/>
</dbReference>
<dbReference type="AlphaFoldDB" id="A0A4Y2M0F0"/>
<comment type="caution">
    <text evidence="2">The sequence shown here is derived from an EMBL/GenBank/DDBJ whole genome shotgun (WGS) entry which is preliminary data.</text>
</comment>
<accession>A0A4Y2M0F0</accession>
<name>A0A4Y2M0F0_ARAVE</name>
<keyword evidence="4" id="KW-1185">Reference proteome</keyword>
<evidence type="ECO:0000256" key="1">
    <source>
        <dbReference type="SAM" id="MobiDB-lite"/>
    </source>
</evidence>
<protein>
    <submittedName>
        <fullName evidence="2">Uncharacterized protein</fullName>
    </submittedName>
</protein>